<keyword evidence="1" id="KW-0472">Membrane</keyword>
<name>A0AAJ0BTX4_9PEZI</name>
<dbReference type="Proteomes" id="UP001244011">
    <property type="component" value="Unassembled WGS sequence"/>
</dbReference>
<proteinExistence type="predicted"/>
<protein>
    <recommendedName>
        <fullName evidence="4">Fungal N-terminal domain-containing protein</fullName>
    </recommendedName>
</protein>
<keyword evidence="1" id="KW-0812">Transmembrane</keyword>
<keyword evidence="1" id="KW-1133">Transmembrane helix</keyword>
<sequence length="196" mass="22369">MDDAPQNVYPNCGDSPLSTTGNVLGILTFALGVFAYLAVFFAMTRGAENEIRYCARVLAETEDHIKEIEYYKDLLTARGDQDARRLRDAMDTFRRTYSKIQQDLDNFKDRCGIGNTDLSDEKSAWTASTWTRINWWYAASSMTAQMGRLDSHKQHFAAIELTVILRKVLKQTDDIREVKKAVKHSPKDKPHSDLVK</sequence>
<evidence type="ECO:0008006" key="4">
    <source>
        <dbReference type="Google" id="ProtNLM"/>
    </source>
</evidence>
<evidence type="ECO:0000256" key="1">
    <source>
        <dbReference type="SAM" id="Phobius"/>
    </source>
</evidence>
<dbReference type="RefSeq" id="XP_060279267.1">
    <property type="nucleotide sequence ID" value="XM_060429116.1"/>
</dbReference>
<organism evidence="2 3">
    <name type="scientific">Phialemonium atrogriseum</name>
    <dbReference type="NCBI Taxonomy" id="1093897"/>
    <lineage>
        <taxon>Eukaryota</taxon>
        <taxon>Fungi</taxon>
        <taxon>Dikarya</taxon>
        <taxon>Ascomycota</taxon>
        <taxon>Pezizomycotina</taxon>
        <taxon>Sordariomycetes</taxon>
        <taxon>Sordariomycetidae</taxon>
        <taxon>Cephalothecales</taxon>
        <taxon>Cephalothecaceae</taxon>
        <taxon>Phialemonium</taxon>
    </lineage>
</organism>
<evidence type="ECO:0000313" key="2">
    <source>
        <dbReference type="EMBL" id="KAK1763054.1"/>
    </source>
</evidence>
<gene>
    <name evidence="2" type="ORF">QBC33DRAFT_550804</name>
</gene>
<dbReference type="GeneID" id="85312303"/>
<dbReference type="AlphaFoldDB" id="A0AAJ0BTX4"/>
<keyword evidence="3" id="KW-1185">Reference proteome</keyword>
<dbReference type="EMBL" id="MU839031">
    <property type="protein sequence ID" value="KAK1763054.1"/>
    <property type="molecule type" value="Genomic_DNA"/>
</dbReference>
<feature type="transmembrane region" description="Helical" evidence="1">
    <location>
        <begin position="23"/>
        <end position="43"/>
    </location>
</feature>
<reference evidence="2" key="1">
    <citation type="submission" date="2023-06" db="EMBL/GenBank/DDBJ databases">
        <title>Genome-scale phylogeny and comparative genomics of the fungal order Sordariales.</title>
        <authorList>
            <consortium name="Lawrence Berkeley National Laboratory"/>
            <person name="Hensen N."/>
            <person name="Bonometti L."/>
            <person name="Westerberg I."/>
            <person name="Brannstrom I.O."/>
            <person name="Guillou S."/>
            <person name="Cros-Aarteil S."/>
            <person name="Calhoun S."/>
            <person name="Haridas S."/>
            <person name="Kuo A."/>
            <person name="Mondo S."/>
            <person name="Pangilinan J."/>
            <person name="Riley R."/>
            <person name="Labutti K."/>
            <person name="Andreopoulos B."/>
            <person name="Lipzen A."/>
            <person name="Chen C."/>
            <person name="Yanf M."/>
            <person name="Daum C."/>
            <person name="Ng V."/>
            <person name="Clum A."/>
            <person name="Steindorff A."/>
            <person name="Ohm R."/>
            <person name="Martin F."/>
            <person name="Silar P."/>
            <person name="Natvig D."/>
            <person name="Lalanne C."/>
            <person name="Gautier V."/>
            <person name="Ament-Velasquez S.L."/>
            <person name="Kruys A."/>
            <person name="Hutchinson M.I."/>
            <person name="Powell A.J."/>
            <person name="Barry K."/>
            <person name="Miller A.N."/>
            <person name="Grigoriev I.V."/>
            <person name="Debuchy R."/>
            <person name="Gladieux P."/>
            <person name="Thoren M.H."/>
            <person name="Johannesson H."/>
        </authorList>
    </citation>
    <scope>NUCLEOTIDE SEQUENCE</scope>
    <source>
        <strain evidence="2">8032-3</strain>
    </source>
</reference>
<accession>A0AAJ0BTX4</accession>
<comment type="caution">
    <text evidence="2">The sequence shown here is derived from an EMBL/GenBank/DDBJ whole genome shotgun (WGS) entry which is preliminary data.</text>
</comment>
<evidence type="ECO:0000313" key="3">
    <source>
        <dbReference type="Proteomes" id="UP001244011"/>
    </source>
</evidence>